<evidence type="ECO:0000256" key="1">
    <source>
        <dbReference type="ARBA" id="ARBA00022741"/>
    </source>
</evidence>
<dbReference type="PANTHER" id="PTHR11772:SF2">
    <property type="entry name" value="ASPARAGINE SYNTHETASE [GLUTAMINE-HYDROLYZING]"/>
    <property type="match status" value="1"/>
</dbReference>
<dbReference type="SUPFAM" id="SSF52402">
    <property type="entry name" value="Adenine nucleotide alpha hydrolases-like"/>
    <property type="match status" value="1"/>
</dbReference>
<dbReference type="InterPro" id="IPR050795">
    <property type="entry name" value="Asn_Synthetase"/>
</dbReference>
<dbReference type="InterPro" id="IPR032675">
    <property type="entry name" value="LRR_dom_sf"/>
</dbReference>
<reference evidence="4" key="1">
    <citation type="journal article" date="2024" name="Gigascience">
        <title>Chromosome-level genome of the poultry shaft louse Menopon gallinae provides insight into the host-switching and adaptive evolution of parasitic lice.</title>
        <authorList>
            <person name="Xu Y."/>
            <person name="Ma L."/>
            <person name="Liu S."/>
            <person name="Liang Y."/>
            <person name="Liu Q."/>
            <person name="He Z."/>
            <person name="Tian L."/>
            <person name="Duan Y."/>
            <person name="Cai W."/>
            <person name="Li H."/>
            <person name="Song F."/>
        </authorList>
    </citation>
    <scope>NUCLEOTIDE SEQUENCE</scope>
    <source>
        <strain evidence="4">Cailab_2023a</strain>
    </source>
</reference>
<dbReference type="EMBL" id="JARGDH010000006">
    <property type="protein sequence ID" value="KAL0265716.1"/>
    <property type="molecule type" value="Genomic_DNA"/>
</dbReference>
<dbReference type="InterPro" id="IPR006551">
    <property type="entry name" value="Polynucleotide_phosphatase"/>
</dbReference>
<dbReference type="NCBIfam" id="TIGR01662">
    <property type="entry name" value="HAD-SF-IIIA"/>
    <property type="match status" value="1"/>
</dbReference>
<protein>
    <recommendedName>
        <fullName evidence="3">Asparagine synthetase domain-containing protein</fullName>
    </recommendedName>
</protein>
<dbReference type="InterPro" id="IPR001962">
    <property type="entry name" value="Asn_synthase"/>
</dbReference>
<dbReference type="GO" id="GO:0006529">
    <property type="term" value="P:asparagine biosynthetic process"/>
    <property type="evidence" value="ECO:0007669"/>
    <property type="project" value="InterPro"/>
</dbReference>
<dbReference type="SUPFAM" id="SSF52047">
    <property type="entry name" value="RNI-like"/>
    <property type="match status" value="1"/>
</dbReference>
<dbReference type="SUPFAM" id="SSF56784">
    <property type="entry name" value="HAD-like"/>
    <property type="match status" value="1"/>
</dbReference>
<dbReference type="CDD" id="cd01991">
    <property type="entry name" value="Asn_synthase_B_C"/>
    <property type="match status" value="1"/>
</dbReference>
<dbReference type="Gene3D" id="3.40.50.1000">
    <property type="entry name" value="HAD superfamily/HAD-like"/>
    <property type="match status" value="1"/>
</dbReference>
<proteinExistence type="predicted"/>
<dbReference type="GO" id="GO:0004066">
    <property type="term" value="F:asparagine synthase (glutamine-hydrolyzing) activity"/>
    <property type="evidence" value="ECO:0007669"/>
    <property type="project" value="InterPro"/>
</dbReference>
<comment type="caution">
    <text evidence="4">The sequence shown here is derived from an EMBL/GenBank/DDBJ whole genome shotgun (WGS) entry which is preliminary data.</text>
</comment>
<evidence type="ECO:0000256" key="2">
    <source>
        <dbReference type="ARBA" id="ARBA00022840"/>
    </source>
</evidence>
<keyword evidence="2" id="KW-0067">ATP-binding</keyword>
<dbReference type="NCBIfam" id="TIGR01664">
    <property type="entry name" value="DNA-3'-Pase"/>
    <property type="match status" value="1"/>
</dbReference>
<dbReference type="PANTHER" id="PTHR11772">
    <property type="entry name" value="ASPARAGINE SYNTHETASE"/>
    <property type="match status" value="1"/>
</dbReference>
<dbReference type="SUPFAM" id="SSF52058">
    <property type="entry name" value="L domain-like"/>
    <property type="match status" value="1"/>
</dbReference>
<sequence>MYNRRNPSTYGCLCAGDARLYDFVCGARAEESMFVRHSFPGSMVETTKLALFDLDGTLIRSQVHQSNSAAKWVFLYSSVPGRLHELYRSGFFVGIISNQFGLDMFKESFSRMLDEFLSRFAFPILFIATTKNDFFRKPLPGSYEYLRHKYFKRVDTCSFYVGDAAGRRTGAKRDHSCCDIKFAYNCGLRFFTPEAFFGGEPNTTAFLMFNPRRYTVPVLLGEPRDVVVLFGKGHHSGKTFFLCKHFPDHQIVRGGVSGAMPRKCAFLDVQCVDELAHLVRQYSARSMQCIFLDYGPRVLHYIRTFSKLTGKRSAYVHRSHELRSLLDSHGDGGREIPGKLHCLGHRDKLVGLSILGVILGLTATVGRRLRLSGERCVVLAVACMLLTALSVSTVTRHRASYFLEVLGKEAVVSMYGEYGYRIADSAECWDAFQDLIYHIETYDVTTVRASVLMYMMARQIRAADMKMVLFGKGDDEIFGGYLYFHHATSAEEHHMETVRKARLLSKYDCLRENKVMEAWGFESLDDREAAYFLAAVLWRQKEQFSDSVGCGWIDGLKGHAGRAVTEGEMQAAVLVFPHNTPQSKEAYLYCRIFSAHFGAPLAQRLVMVAALLCLACTYVRGEKAAICFSAGGASEERCYNTDWMVFKVSELLRRKMSECVRRKAEPDEGAAELHLELDCSADVFEIVAFLLEGRIPCIKIRAEEVFDVLRLCDSLDIGDSRMELYRRLAAATLCDEGLREEIERHRRVPHIKPLMLLMLRDHASRYEIDLKVSGDGATLCFSGEDTEEYCGSREEVGVASRLRIFTGTCKAQRFLDPCALDFLRSFVYVMETRKLEVDCGYMSMHSGMMKCIGRMEGLEALRIRTKLTRKKLIGLEHLRGLRSLSELDISGNVLEYCRMRRLWLPRCLKSAHDRCASLLAIGSLRGLTKLDIHKCGIRPGSLWCLGGLEGLVELDVCKNDLGREDMLVIRNMRGLAKLYISHCKLEPGSVGLLETMVQLRELNAGHNELSEEDVSAIGRMRGLVLLGMEHCKLCAGSLRPLGGLDNLEEIDVSGNGLDRGDIAVIGSMKRLRRLRMQFCTLEPGDLEPLESLACLEELYISGTSLGPRDVKAVGRGVRLRVLEMCSCKLAQGSLEHIAGLESLRELSVSRNVLSEKDIAVVGSMAGLTRLCISECDVWDKLSCIENLAGIRRLDISRNRLSRNDTMAVGRMGGIEELDMSMCVMKIMSVVHLRAMAYLRRLNLCRTRLCYSDMCAIGDMKSLSELNISSCEIELGCLVHVCRLASLRCLRVTNVLMLEEDRKSLEALRLRDVPDGRTACAHPMFIAGCRHAARTLAYLVLCISCTYMLRRDLLLVLTVSGALSRGGIAGCRSLLPMAGMQLVGAVLSAPQAAPDARSPVAAPATVCNRCHRPFVLSISATTCHGCLEEIREAIIHVRKAVMVEEKKKEQSSFRFCR</sequence>
<dbReference type="InterPro" id="IPR006549">
    <property type="entry name" value="HAD-SF_hydro_IIIA"/>
</dbReference>
<dbReference type="InterPro" id="IPR014729">
    <property type="entry name" value="Rossmann-like_a/b/a_fold"/>
</dbReference>
<dbReference type="InterPro" id="IPR023214">
    <property type="entry name" value="HAD_sf"/>
</dbReference>
<gene>
    <name evidence="4" type="ORF">PYX00_011430</name>
</gene>
<evidence type="ECO:0000313" key="4">
    <source>
        <dbReference type="EMBL" id="KAL0265716.1"/>
    </source>
</evidence>
<dbReference type="Pfam" id="PF00733">
    <property type="entry name" value="Asn_synthase"/>
    <property type="match status" value="1"/>
</dbReference>
<dbReference type="InterPro" id="IPR036412">
    <property type="entry name" value="HAD-like_sf"/>
</dbReference>
<name>A0AAW2H7R9_9NEOP</name>
<keyword evidence="1" id="KW-0547">Nucleotide-binding</keyword>
<dbReference type="Gene3D" id="3.40.50.620">
    <property type="entry name" value="HUPs"/>
    <property type="match status" value="1"/>
</dbReference>
<dbReference type="Pfam" id="PF08645">
    <property type="entry name" value="PNK3P"/>
    <property type="match status" value="1"/>
</dbReference>
<dbReference type="GO" id="GO:0005524">
    <property type="term" value="F:ATP binding"/>
    <property type="evidence" value="ECO:0007669"/>
    <property type="project" value="UniProtKB-KW"/>
</dbReference>
<accession>A0AAW2H7R9</accession>
<feature type="domain" description="Asparagine synthetase" evidence="3">
    <location>
        <begin position="424"/>
        <end position="499"/>
    </location>
</feature>
<dbReference type="Gene3D" id="3.80.10.10">
    <property type="entry name" value="Ribonuclease Inhibitor"/>
    <property type="match status" value="3"/>
</dbReference>
<organism evidence="4">
    <name type="scientific">Menopon gallinae</name>
    <name type="common">poultry shaft louse</name>
    <dbReference type="NCBI Taxonomy" id="328185"/>
    <lineage>
        <taxon>Eukaryota</taxon>
        <taxon>Metazoa</taxon>
        <taxon>Ecdysozoa</taxon>
        <taxon>Arthropoda</taxon>
        <taxon>Hexapoda</taxon>
        <taxon>Insecta</taxon>
        <taxon>Pterygota</taxon>
        <taxon>Neoptera</taxon>
        <taxon>Paraneoptera</taxon>
        <taxon>Psocodea</taxon>
        <taxon>Troctomorpha</taxon>
        <taxon>Phthiraptera</taxon>
        <taxon>Amblycera</taxon>
        <taxon>Menoponidae</taxon>
        <taxon>Menopon</taxon>
    </lineage>
</organism>
<evidence type="ECO:0000259" key="3">
    <source>
        <dbReference type="Pfam" id="PF00733"/>
    </source>
</evidence>
<dbReference type="InterPro" id="IPR013954">
    <property type="entry name" value="PNK3P"/>
</dbReference>